<keyword evidence="4" id="KW-1003">Cell membrane</keyword>
<keyword evidence="3" id="KW-0813">Transport</keyword>
<keyword evidence="7 8" id="KW-0472">Membrane</keyword>
<feature type="transmembrane region" description="Helical" evidence="8">
    <location>
        <begin position="28"/>
        <end position="46"/>
    </location>
</feature>
<feature type="transmembrane region" description="Helical" evidence="8">
    <location>
        <begin position="245"/>
        <end position="265"/>
    </location>
</feature>
<evidence type="ECO:0000313" key="9">
    <source>
        <dbReference type="EMBL" id="MBV4359243.1"/>
    </source>
</evidence>
<feature type="transmembrane region" description="Helical" evidence="8">
    <location>
        <begin position="412"/>
        <end position="432"/>
    </location>
</feature>
<feature type="transmembrane region" description="Helical" evidence="8">
    <location>
        <begin position="351"/>
        <end position="371"/>
    </location>
</feature>
<reference evidence="9" key="1">
    <citation type="submission" date="2021-06" db="EMBL/GenBank/DDBJ databases">
        <authorList>
            <person name="Huq M.A."/>
        </authorList>
    </citation>
    <scope>NUCLEOTIDE SEQUENCE</scope>
    <source>
        <strain evidence="9">MAH-26</strain>
    </source>
</reference>
<evidence type="ECO:0000256" key="4">
    <source>
        <dbReference type="ARBA" id="ARBA00022475"/>
    </source>
</evidence>
<dbReference type="AlphaFoldDB" id="A0A9E2SA33"/>
<comment type="subcellular location">
    <subcellularLocation>
        <location evidence="1">Cell membrane</location>
        <topology evidence="1">Multi-pass membrane protein</topology>
    </subcellularLocation>
</comment>
<dbReference type="EMBL" id="JAHSPG010000015">
    <property type="protein sequence ID" value="MBV4359243.1"/>
    <property type="molecule type" value="Genomic_DNA"/>
</dbReference>
<name>A0A9E2SA33_9BACT</name>
<dbReference type="GO" id="GO:0005886">
    <property type="term" value="C:plasma membrane"/>
    <property type="evidence" value="ECO:0007669"/>
    <property type="project" value="UniProtKB-SubCell"/>
</dbReference>
<evidence type="ECO:0000256" key="6">
    <source>
        <dbReference type="ARBA" id="ARBA00022989"/>
    </source>
</evidence>
<dbReference type="NCBIfam" id="NF037994">
    <property type="entry name" value="DcuC_1"/>
    <property type="match status" value="1"/>
</dbReference>
<keyword evidence="5 8" id="KW-0812">Transmembrane</keyword>
<feature type="transmembrane region" description="Helical" evidence="8">
    <location>
        <begin position="6"/>
        <end position="21"/>
    </location>
</feature>
<evidence type="ECO:0000256" key="3">
    <source>
        <dbReference type="ARBA" id="ARBA00022448"/>
    </source>
</evidence>
<sequence length="456" mass="49176">MNYVGLVNSILFICITAYLLVKKFNPQAVLLFMGLIMIVIAWLLHYDIPKLQEPSGAFFFDLFKRIEESLADKAANVGLMIMAIGGFVAYMKAIGASDALVYVAMKPLSIFKKSPYIAASIVIPIGQLLFICTPSAAGLGLLLVASVFPVLVSLGVSRISAVAVISACTIFDMGPASANTARASQLLQMHNVEYFIKSQLPLAIPMTLLLMVVYFFVNRYYDRKNPEAPSEQEVVKEAFTSKAPVIYAMLPVLPLILLIIFSPIIHIFPATVQLDTTTAMLISLVVAMAMELIRTRSLKKVFDSLKVFWEGMGEVFASVVTLIVCAEIFSTGLIALGFIDSLTSASVSMGFGAVGIGILMTVIIFFASMLMGSGNASFFSFAPLVPDIAAKLGEPAAELILPMQFASSMGRAMSPIAGVIVGIAKIAGVSPFDLAKRNVIPLITALVFMLVYHFFI</sequence>
<accession>A0A9E2SA33</accession>
<proteinExistence type="inferred from homology"/>
<keyword evidence="10" id="KW-1185">Reference proteome</keyword>
<protein>
    <submittedName>
        <fullName evidence="9">C4-dicarboxylate transporter DcuC</fullName>
    </submittedName>
</protein>
<gene>
    <name evidence="9" type="primary">dcuC</name>
    <name evidence="9" type="ORF">KTO63_18895</name>
</gene>
<feature type="transmembrane region" description="Helical" evidence="8">
    <location>
        <begin position="79"/>
        <end position="104"/>
    </location>
</feature>
<dbReference type="RefSeq" id="WP_217793251.1">
    <property type="nucleotide sequence ID" value="NZ_JAHSPG010000015.1"/>
</dbReference>
<evidence type="ECO:0000313" key="10">
    <source>
        <dbReference type="Proteomes" id="UP000812270"/>
    </source>
</evidence>
<evidence type="ECO:0000256" key="8">
    <source>
        <dbReference type="SAM" id="Phobius"/>
    </source>
</evidence>
<feature type="transmembrane region" description="Helical" evidence="8">
    <location>
        <begin position="315"/>
        <end position="339"/>
    </location>
</feature>
<dbReference type="InterPro" id="IPR004669">
    <property type="entry name" value="C4_dicarb_anaerob_car"/>
</dbReference>
<organism evidence="9 10">
    <name type="scientific">Pinibacter aurantiacus</name>
    <dbReference type="NCBI Taxonomy" id="2851599"/>
    <lineage>
        <taxon>Bacteria</taxon>
        <taxon>Pseudomonadati</taxon>
        <taxon>Bacteroidota</taxon>
        <taxon>Chitinophagia</taxon>
        <taxon>Chitinophagales</taxon>
        <taxon>Chitinophagaceae</taxon>
        <taxon>Pinibacter</taxon>
    </lineage>
</organism>
<dbReference type="GO" id="GO:0015556">
    <property type="term" value="F:C4-dicarboxylate transmembrane transporter activity"/>
    <property type="evidence" value="ECO:0007669"/>
    <property type="project" value="InterPro"/>
</dbReference>
<dbReference type="NCBIfam" id="TIGR00771">
    <property type="entry name" value="DcuC"/>
    <property type="match status" value="1"/>
</dbReference>
<dbReference type="PANTHER" id="PTHR42002:SF2">
    <property type="entry name" value="ANAEROBIC C4-DICARBOXYLATE TRANSPORTER DCUC-RELATED"/>
    <property type="match status" value="1"/>
</dbReference>
<feature type="transmembrane region" description="Helical" evidence="8">
    <location>
        <begin position="439"/>
        <end position="455"/>
    </location>
</feature>
<comment type="caution">
    <text evidence="9">The sequence shown here is derived from an EMBL/GenBank/DDBJ whole genome shotgun (WGS) entry which is preliminary data.</text>
</comment>
<dbReference type="Pfam" id="PF03606">
    <property type="entry name" value="DcuC"/>
    <property type="match status" value="1"/>
</dbReference>
<feature type="transmembrane region" description="Helical" evidence="8">
    <location>
        <begin position="116"/>
        <end position="144"/>
    </location>
</feature>
<comment type="similarity">
    <text evidence="2">Belongs to the DcuC/DcuD transporter (TC 2.A.61) family.</text>
</comment>
<dbReference type="Proteomes" id="UP000812270">
    <property type="component" value="Unassembled WGS sequence"/>
</dbReference>
<keyword evidence="6 8" id="KW-1133">Transmembrane helix</keyword>
<evidence type="ECO:0000256" key="5">
    <source>
        <dbReference type="ARBA" id="ARBA00022692"/>
    </source>
</evidence>
<evidence type="ECO:0000256" key="2">
    <source>
        <dbReference type="ARBA" id="ARBA00005275"/>
    </source>
</evidence>
<feature type="transmembrane region" description="Helical" evidence="8">
    <location>
        <begin position="194"/>
        <end position="217"/>
    </location>
</feature>
<dbReference type="PANTHER" id="PTHR42002">
    <property type="entry name" value="ANAEROBIC C4-DICARBOXYLATE TRANSPORTER DCUC-RELATED"/>
    <property type="match status" value="1"/>
</dbReference>
<evidence type="ECO:0000256" key="1">
    <source>
        <dbReference type="ARBA" id="ARBA00004651"/>
    </source>
</evidence>
<evidence type="ECO:0000256" key="7">
    <source>
        <dbReference type="ARBA" id="ARBA00023136"/>
    </source>
</evidence>
<dbReference type="InterPro" id="IPR018385">
    <property type="entry name" value="C4_dicarb_anaerob_car-like"/>
</dbReference>